<dbReference type="EMBL" id="ABVL01000003">
    <property type="protein sequence ID" value="EDY20902.1"/>
    <property type="molecule type" value="Genomic_DNA"/>
</dbReference>
<dbReference type="InParanoid" id="B4CXA4"/>
<sequence precursor="true">MRRFLVSLAFALLITTGLRAENLERAYWVWHRTQPLTTEEKDDLSKQDVHTLYWSVGELQNRRGTWRWKAAPLPLKGLASGYHLVPVVRLSSEEKAPFAATAIPALTTALRSVAGNGELQLDFDCPDRLLEAYATALANLRRTIPHLSITALTRWPNLRGFPALAASVEEIAPMFYDMQADPTGVSVTAPPPPLLDPEKVTAALHTWSVCPTPWRAGLPSFARLTVFDHTGLSRGQIPNWAWDDFCFHQNLHTLGPTYLGVTLFRADRDVRVARTAVAQEDIVVSRLVDRAALAKVFAEAHDAGAKGAIFFRLADETDPSGWSVADLTTLSSAEPPHLVLRAESEDRLTLVNDSEHDLPARLAGAKGDLDRGYALEIDAPAPLFRDALAGDFWRVTSHANPDAQKPTPVAVPLATRLTFWFSHLPARSRLQTGLLQLAPGATLAQLRYRILNCDGATAWKPVQPADPLVKE</sequence>
<name>B4CXA4_9BACT</name>
<comment type="caution">
    <text evidence="1">The sequence shown here is derived from an EMBL/GenBank/DDBJ whole genome shotgun (WGS) entry which is preliminary data.</text>
</comment>
<organism evidence="1 2">
    <name type="scientific">Chthoniobacter flavus Ellin428</name>
    <dbReference type="NCBI Taxonomy" id="497964"/>
    <lineage>
        <taxon>Bacteria</taxon>
        <taxon>Pseudomonadati</taxon>
        <taxon>Verrucomicrobiota</taxon>
        <taxon>Spartobacteria</taxon>
        <taxon>Chthoniobacterales</taxon>
        <taxon>Chthoniobacteraceae</taxon>
        <taxon>Chthoniobacter</taxon>
    </lineage>
</organism>
<proteinExistence type="predicted"/>
<evidence type="ECO:0000313" key="1">
    <source>
        <dbReference type="EMBL" id="EDY20902.1"/>
    </source>
</evidence>
<evidence type="ECO:0008006" key="3">
    <source>
        <dbReference type="Google" id="ProtNLM"/>
    </source>
</evidence>
<dbReference type="AlphaFoldDB" id="B4CXA4"/>
<dbReference type="eggNOG" id="ENOG5033WSV">
    <property type="taxonomic scope" value="Bacteria"/>
</dbReference>
<dbReference type="Proteomes" id="UP000005824">
    <property type="component" value="Unassembled WGS sequence"/>
</dbReference>
<evidence type="ECO:0000313" key="2">
    <source>
        <dbReference type="Proteomes" id="UP000005824"/>
    </source>
</evidence>
<protein>
    <recommendedName>
        <fullName evidence="3">DUF3142 domain-containing protein</fullName>
    </recommendedName>
</protein>
<keyword evidence="2" id="KW-1185">Reference proteome</keyword>
<accession>B4CXA4</accession>
<gene>
    <name evidence="1" type="ORF">CfE428DRAFT_1195</name>
</gene>
<dbReference type="RefSeq" id="WP_006978521.1">
    <property type="nucleotide sequence ID" value="NZ_ABVL01000003.1"/>
</dbReference>
<reference evidence="1 2" key="1">
    <citation type="journal article" date="2011" name="J. Bacteriol.">
        <title>Genome sequence of Chthoniobacter flavus Ellin428, an aerobic heterotrophic soil bacterium.</title>
        <authorList>
            <person name="Kant R."/>
            <person name="van Passel M.W."/>
            <person name="Palva A."/>
            <person name="Lucas S."/>
            <person name="Lapidus A."/>
            <person name="Glavina Del Rio T."/>
            <person name="Dalin E."/>
            <person name="Tice H."/>
            <person name="Bruce D."/>
            <person name="Goodwin L."/>
            <person name="Pitluck S."/>
            <person name="Larimer F.W."/>
            <person name="Land M.L."/>
            <person name="Hauser L."/>
            <person name="Sangwan P."/>
            <person name="de Vos W.M."/>
            <person name="Janssen P.H."/>
            <person name="Smidt H."/>
        </authorList>
    </citation>
    <scope>NUCLEOTIDE SEQUENCE [LARGE SCALE GENOMIC DNA]</scope>
    <source>
        <strain evidence="1 2">Ellin428</strain>
    </source>
</reference>